<dbReference type="Pfam" id="PF00005">
    <property type="entry name" value="ABC_tran"/>
    <property type="match status" value="1"/>
</dbReference>
<evidence type="ECO:0000256" key="3">
    <source>
        <dbReference type="ARBA" id="ARBA00022840"/>
    </source>
</evidence>
<dbReference type="FunFam" id="3.40.50.300:FF:000134">
    <property type="entry name" value="Iron-enterobactin ABC transporter ATP-binding protein"/>
    <property type="match status" value="1"/>
</dbReference>
<keyword evidence="4" id="KW-1278">Translocase</keyword>
<keyword evidence="1" id="KW-0813">Transport</keyword>
<keyword evidence="8" id="KW-1185">Reference proteome</keyword>
<dbReference type="Gene3D" id="3.40.50.300">
    <property type="entry name" value="P-loop containing nucleotide triphosphate hydrolases"/>
    <property type="match status" value="1"/>
</dbReference>
<feature type="domain" description="ABC transporter" evidence="6">
    <location>
        <begin position="12"/>
        <end position="247"/>
    </location>
</feature>
<dbReference type="AlphaFoldDB" id="Q8KDV1"/>
<evidence type="ECO:0000256" key="4">
    <source>
        <dbReference type="ARBA" id="ARBA00022967"/>
    </source>
</evidence>
<organism evidence="7 8">
    <name type="scientific">Chlorobaculum tepidum (strain ATCC 49652 / DSM 12025 / NBRC 103806 / TLS)</name>
    <name type="common">Chlorobium tepidum</name>
    <dbReference type="NCBI Taxonomy" id="194439"/>
    <lineage>
        <taxon>Bacteria</taxon>
        <taxon>Pseudomonadati</taxon>
        <taxon>Chlorobiota</taxon>
        <taxon>Chlorobiia</taxon>
        <taxon>Chlorobiales</taxon>
        <taxon>Chlorobiaceae</taxon>
        <taxon>Chlorobaculum</taxon>
    </lineage>
</organism>
<comment type="function">
    <text evidence="5">Part of the ABC transporter complex HmuTUV involved in hemin import. Responsible for energy coupling to the transport system.</text>
</comment>
<evidence type="ECO:0000259" key="6">
    <source>
        <dbReference type="PROSITE" id="PS50893"/>
    </source>
</evidence>
<dbReference type="GO" id="GO:0016887">
    <property type="term" value="F:ATP hydrolysis activity"/>
    <property type="evidence" value="ECO:0007669"/>
    <property type="project" value="InterPro"/>
</dbReference>
<keyword evidence="2" id="KW-0547">Nucleotide-binding</keyword>
<name>Q8KDV1_CHLTE</name>
<dbReference type="KEGG" id="cte:CT0943"/>
<dbReference type="Proteomes" id="UP000001007">
    <property type="component" value="Chromosome"/>
</dbReference>
<sequence length="429" mass="46796">MPGMTELGAPALAFRGVTAGYKGRTVLRDVDFGIAEGEFVSLIGPNGSGKSTLLKTATGLLKASEGKVEVFGREVSSLKPRQRASLIGVVPQKLDSPMAFTVGEIVMLGRNLRGRWTGLEGHDYDSVEKAMIYTNVFDLRERRFNELSAGEQQRTALAMALAQEPRIIMLDESIAHLDINHSQEVLRILMNINREERITVLLVSHDLNLAAQVAGRLMLVQHGRLVKNGSPEEVMQPELLSRVYDCELRVRRDPFSGNPVVSGALDELLRRPAVRKRLHIICGGGSGIELFRRLFIEGFELTSGVLNRLDSDAEAARALDIPCVLEQPFSAVGDEAFQQAAAMVSEADGVVIGPVPIGSGNLVNLRLAAEALDAGKPVWIASGLDKRDYTPGKEAAEMSDKLRKSGATEWKGIQELTAMLNRAWPESQH</sequence>
<dbReference type="PROSITE" id="PS50893">
    <property type="entry name" value="ABC_TRANSPORTER_2"/>
    <property type="match status" value="1"/>
</dbReference>
<protein>
    <submittedName>
        <fullName evidence="7">Iron compound ABC transporter, ATP-binding protein</fullName>
    </submittedName>
</protein>
<proteinExistence type="predicted"/>
<evidence type="ECO:0000313" key="7">
    <source>
        <dbReference type="EMBL" id="AAM72178.1"/>
    </source>
</evidence>
<dbReference type="EMBL" id="AE006470">
    <property type="protein sequence ID" value="AAM72178.1"/>
    <property type="molecule type" value="Genomic_DNA"/>
</dbReference>
<reference evidence="7 8" key="1">
    <citation type="journal article" date="2002" name="Proc. Natl. Acad. Sci. U.S.A.">
        <title>The complete genome sequence of Chlorobium tepidum TLS, a photosynthetic, anaerobic, green-sulfur bacterium.</title>
        <authorList>
            <person name="Eisen J.A."/>
            <person name="Nelson K.E."/>
            <person name="Paulsen I.T."/>
            <person name="Heidelberg J.F."/>
            <person name="Wu M."/>
            <person name="Dodson R.J."/>
            <person name="Deboy R."/>
            <person name="Gwinn M.L."/>
            <person name="Nelson W.C."/>
            <person name="Haft D.H."/>
            <person name="Hickey E.K."/>
            <person name="Peterson J.D."/>
            <person name="Durkin A.S."/>
            <person name="Kolonay J.L."/>
            <person name="Yang F."/>
            <person name="Holt I."/>
            <person name="Umayam L.A."/>
            <person name="Mason T."/>
            <person name="Brenner M."/>
            <person name="Shea T.P."/>
            <person name="Parksey D."/>
            <person name="Nierman W.C."/>
            <person name="Feldblyum T.V."/>
            <person name="Hansen C.L."/>
            <person name="Craven M.B."/>
            <person name="Radune D."/>
            <person name="Vamathevan J."/>
            <person name="Khouri H."/>
            <person name="White O."/>
            <person name="Gruber T.M."/>
            <person name="Ketchum K.A."/>
            <person name="Venter J.C."/>
            <person name="Tettelin H."/>
            <person name="Bryant D.A."/>
            <person name="Fraser C.M."/>
        </authorList>
    </citation>
    <scope>NUCLEOTIDE SEQUENCE [LARGE SCALE GENOMIC DNA]</scope>
    <source>
        <strain evidence="8">ATCC 49652 / DSM 12025 / NBRC 103806 / TLS</strain>
    </source>
</reference>
<dbReference type="SMART" id="SM00382">
    <property type="entry name" value="AAA"/>
    <property type="match status" value="1"/>
</dbReference>
<accession>Q8KDV1</accession>
<dbReference type="HOGENOM" id="CLU_000604_0_0_10"/>
<dbReference type="GO" id="GO:0005524">
    <property type="term" value="F:ATP binding"/>
    <property type="evidence" value="ECO:0007669"/>
    <property type="project" value="UniProtKB-KW"/>
</dbReference>
<dbReference type="EnsemblBacteria" id="AAM72178">
    <property type="protein sequence ID" value="AAM72178"/>
    <property type="gene ID" value="CT0943"/>
</dbReference>
<evidence type="ECO:0000256" key="5">
    <source>
        <dbReference type="ARBA" id="ARBA00037066"/>
    </source>
</evidence>
<dbReference type="InterPro" id="IPR027417">
    <property type="entry name" value="P-loop_NTPase"/>
</dbReference>
<dbReference type="CDD" id="cd03214">
    <property type="entry name" value="ABC_Iron-Siderophores_B12_Hemin"/>
    <property type="match status" value="1"/>
</dbReference>
<dbReference type="RefSeq" id="WP_010932623.1">
    <property type="nucleotide sequence ID" value="NC_002932.3"/>
</dbReference>
<evidence type="ECO:0000256" key="2">
    <source>
        <dbReference type="ARBA" id="ARBA00022741"/>
    </source>
</evidence>
<gene>
    <name evidence="7" type="ordered locus">CT0943</name>
</gene>
<dbReference type="InterPro" id="IPR003439">
    <property type="entry name" value="ABC_transporter-like_ATP-bd"/>
</dbReference>
<dbReference type="InterPro" id="IPR003593">
    <property type="entry name" value="AAA+_ATPase"/>
</dbReference>
<dbReference type="eggNOG" id="COG1120">
    <property type="taxonomic scope" value="Bacteria"/>
</dbReference>
<dbReference type="OrthoDB" id="9787851at2"/>
<evidence type="ECO:0000256" key="1">
    <source>
        <dbReference type="ARBA" id="ARBA00022448"/>
    </source>
</evidence>
<dbReference type="PATRIC" id="fig|194439.7.peg.854"/>
<dbReference type="STRING" id="194439.CT0943"/>
<dbReference type="PANTHER" id="PTHR42794:SF1">
    <property type="entry name" value="HEMIN IMPORT ATP-BINDING PROTEIN HMUV"/>
    <property type="match status" value="1"/>
</dbReference>
<keyword evidence="3 7" id="KW-0067">ATP-binding</keyword>
<dbReference type="SUPFAM" id="SSF52540">
    <property type="entry name" value="P-loop containing nucleoside triphosphate hydrolases"/>
    <property type="match status" value="1"/>
</dbReference>
<dbReference type="PANTHER" id="PTHR42794">
    <property type="entry name" value="HEMIN IMPORT ATP-BINDING PROTEIN HMUV"/>
    <property type="match status" value="1"/>
</dbReference>
<evidence type="ECO:0000313" key="8">
    <source>
        <dbReference type="Proteomes" id="UP000001007"/>
    </source>
</evidence>